<dbReference type="AlphaFoldDB" id="A0AAP0L2K2"/>
<gene>
    <name evidence="1" type="ORF">Syun_004190</name>
</gene>
<reference evidence="1 2" key="1">
    <citation type="submission" date="2024-01" db="EMBL/GenBank/DDBJ databases">
        <title>Genome assemblies of Stephania.</title>
        <authorList>
            <person name="Yang L."/>
        </authorList>
    </citation>
    <scope>NUCLEOTIDE SEQUENCE [LARGE SCALE GENOMIC DNA]</scope>
    <source>
        <strain evidence="1">YNDBR</strain>
        <tissue evidence="1">Leaf</tissue>
    </source>
</reference>
<evidence type="ECO:0000313" key="2">
    <source>
        <dbReference type="Proteomes" id="UP001420932"/>
    </source>
</evidence>
<dbReference type="EMBL" id="JBBNAF010000002">
    <property type="protein sequence ID" value="KAK9163288.1"/>
    <property type="molecule type" value="Genomic_DNA"/>
</dbReference>
<name>A0AAP0L2K2_9MAGN</name>
<organism evidence="1 2">
    <name type="scientific">Stephania yunnanensis</name>
    <dbReference type="NCBI Taxonomy" id="152371"/>
    <lineage>
        <taxon>Eukaryota</taxon>
        <taxon>Viridiplantae</taxon>
        <taxon>Streptophyta</taxon>
        <taxon>Embryophyta</taxon>
        <taxon>Tracheophyta</taxon>
        <taxon>Spermatophyta</taxon>
        <taxon>Magnoliopsida</taxon>
        <taxon>Ranunculales</taxon>
        <taxon>Menispermaceae</taxon>
        <taxon>Menispermoideae</taxon>
        <taxon>Cissampelideae</taxon>
        <taxon>Stephania</taxon>
    </lineage>
</organism>
<protein>
    <submittedName>
        <fullName evidence="1">Uncharacterized protein</fullName>
    </submittedName>
</protein>
<comment type="caution">
    <text evidence="1">The sequence shown here is derived from an EMBL/GenBank/DDBJ whole genome shotgun (WGS) entry which is preliminary data.</text>
</comment>
<sequence>MRRHDWGDTSTNGWGAISDRCMAAAKHKTQESAWYTVTNDKAEVLDGGDGRLQNRCTSSSKTMK</sequence>
<proteinExistence type="predicted"/>
<accession>A0AAP0L2K2</accession>
<keyword evidence="2" id="KW-1185">Reference proteome</keyword>
<evidence type="ECO:0000313" key="1">
    <source>
        <dbReference type="EMBL" id="KAK9163288.1"/>
    </source>
</evidence>
<dbReference type="Proteomes" id="UP001420932">
    <property type="component" value="Unassembled WGS sequence"/>
</dbReference>